<name>A0ABU0U0K6_9SPHI</name>
<evidence type="ECO:0000256" key="1">
    <source>
        <dbReference type="SAM" id="Phobius"/>
    </source>
</evidence>
<gene>
    <name evidence="2" type="ORF">QE382_000479</name>
</gene>
<organism evidence="2 3">
    <name type="scientific">Sphingobacterium zeae</name>
    <dbReference type="NCBI Taxonomy" id="1776859"/>
    <lineage>
        <taxon>Bacteria</taxon>
        <taxon>Pseudomonadati</taxon>
        <taxon>Bacteroidota</taxon>
        <taxon>Sphingobacteriia</taxon>
        <taxon>Sphingobacteriales</taxon>
        <taxon>Sphingobacteriaceae</taxon>
        <taxon>Sphingobacterium</taxon>
    </lineage>
</organism>
<sequence length="41" mass="4463">MEPPSYTLTLFYGGYTVATVIYSAKIGKSFDAIRISCPTSI</sequence>
<keyword evidence="1" id="KW-0472">Membrane</keyword>
<proteinExistence type="predicted"/>
<keyword evidence="1" id="KW-1133">Transmembrane helix</keyword>
<comment type="caution">
    <text evidence="2">The sequence shown here is derived from an EMBL/GenBank/DDBJ whole genome shotgun (WGS) entry which is preliminary data.</text>
</comment>
<reference evidence="2 3" key="1">
    <citation type="submission" date="2023-07" db="EMBL/GenBank/DDBJ databases">
        <title>Functional and genomic diversity of the sorghum phyllosphere microbiome.</title>
        <authorList>
            <person name="Shade A."/>
        </authorList>
    </citation>
    <scope>NUCLEOTIDE SEQUENCE [LARGE SCALE GENOMIC DNA]</scope>
    <source>
        <strain evidence="2 3">SORGH_AS_0892</strain>
    </source>
</reference>
<keyword evidence="1" id="KW-0812">Transmembrane</keyword>
<keyword evidence="3" id="KW-1185">Reference proteome</keyword>
<dbReference type="EMBL" id="JAUTBA010000001">
    <property type="protein sequence ID" value="MDQ1148495.1"/>
    <property type="molecule type" value="Genomic_DNA"/>
</dbReference>
<evidence type="ECO:0000313" key="2">
    <source>
        <dbReference type="EMBL" id="MDQ1148495.1"/>
    </source>
</evidence>
<evidence type="ECO:0000313" key="3">
    <source>
        <dbReference type="Proteomes" id="UP001244640"/>
    </source>
</evidence>
<protein>
    <submittedName>
        <fullName evidence="2">Uncharacterized protein</fullName>
    </submittedName>
</protein>
<feature type="transmembrane region" description="Helical" evidence="1">
    <location>
        <begin position="6"/>
        <end position="24"/>
    </location>
</feature>
<dbReference type="Proteomes" id="UP001244640">
    <property type="component" value="Unassembled WGS sequence"/>
</dbReference>
<accession>A0ABU0U0K6</accession>